<organism evidence="2 3">
    <name type="scientific">Phytophthora nicotianae P1976</name>
    <dbReference type="NCBI Taxonomy" id="1317066"/>
    <lineage>
        <taxon>Eukaryota</taxon>
        <taxon>Sar</taxon>
        <taxon>Stramenopiles</taxon>
        <taxon>Oomycota</taxon>
        <taxon>Peronosporomycetes</taxon>
        <taxon>Peronosporales</taxon>
        <taxon>Peronosporaceae</taxon>
        <taxon>Phytophthora</taxon>
    </lineage>
</organism>
<feature type="non-terminal residue" evidence="2">
    <location>
        <position position="358"/>
    </location>
</feature>
<feature type="region of interest" description="Disordered" evidence="1">
    <location>
        <begin position="26"/>
        <end position="59"/>
    </location>
</feature>
<reference evidence="2 3" key="1">
    <citation type="submission" date="2013-11" db="EMBL/GenBank/DDBJ databases">
        <title>The Genome Sequence of Phytophthora parasitica P1976.</title>
        <authorList>
            <consortium name="The Broad Institute Genomics Platform"/>
            <person name="Russ C."/>
            <person name="Tyler B."/>
            <person name="Panabieres F."/>
            <person name="Shan W."/>
            <person name="Tripathy S."/>
            <person name="Grunwald N."/>
            <person name="Machado M."/>
            <person name="Johnson C.S."/>
            <person name="Walker B."/>
            <person name="Young S."/>
            <person name="Zeng Q."/>
            <person name="Gargeya S."/>
            <person name="Fitzgerald M."/>
            <person name="Haas B."/>
            <person name="Abouelleil A."/>
            <person name="Allen A.W."/>
            <person name="Alvarado L."/>
            <person name="Arachchi H.M."/>
            <person name="Berlin A.M."/>
            <person name="Chapman S.B."/>
            <person name="Gainer-Dewar J."/>
            <person name="Goldberg J."/>
            <person name="Griggs A."/>
            <person name="Gujja S."/>
            <person name="Hansen M."/>
            <person name="Howarth C."/>
            <person name="Imamovic A."/>
            <person name="Ireland A."/>
            <person name="Larimer J."/>
            <person name="McCowan C."/>
            <person name="Murphy C."/>
            <person name="Pearson M."/>
            <person name="Poon T.W."/>
            <person name="Priest M."/>
            <person name="Roberts A."/>
            <person name="Saif S."/>
            <person name="Shea T."/>
            <person name="Sisk P."/>
            <person name="Sykes S."/>
            <person name="Wortman J."/>
            <person name="Nusbaum C."/>
            <person name="Birren B."/>
        </authorList>
    </citation>
    <scope>NUCLEOTIDE SEQUENCE [LARGE SCALE GENOMIC DNA]</scope>
    <source>
        <strain evidence="2 3">P1976</strain>
    </source>
</reference>
<feature type="compositionally biased region" description="Polar residues" evidence="1">
    <location>
        <begin position="26"/>
        <end position="39"/>
    </location>
</feature>
<comment type="caution">
    <text evidence="2">The sequence shown here is derived from an EMBL/GenBank/DDBJ whole genome shotgun (WGS) entry which is preliminary data.</text>
</comment>
<evidence type="ECO:0000313" key="3">
    <source>
        <dbReference type="Proteomes" id="UP000028582"/>
    </source>
</evidence>
<sequence length="358" mass="38912">MYRDRHGISVDDSDLESLHFEQASVDNLSVEKSNSSEMTETLCLEGGESGAEGNEPQDQVDLMESMQDREAIQLEDVSAVPSVKGVTVAIPSEACTVETPTLVGVGTEACTELEDVAENEVAVSGSSKKSCSQLTATVVSGHNDKEESEPIASPESSEDLGNESVVGTCGSTAGSEVREDNEENRDADSIASDGDEVDEDMTLASVCGSPHMDDVLLTDDAHGDEAGKRVIERVDASPLLLPQQTGKRTHRSETSSAELRVELSANKQQPKRTRTGLREAPERRRPNYLNDYVANVVQSTARILDKNGRPIRASNVRIPRNHREAMRSEFRDFWREAELEEMAALRAKGVIEEIPGEA</sequence>
<evidence type="ECO:0000313" key="2">
    <source>
        <dbReference type="EMBL" id="ETO58710.1"/>
    </source>
</evidence>
<dbReference type="EMBL" id="ANJA01004892">
    <property type="protein sequence ID" value="ETO58710.1"/>
    <property type="molecule type" value="Genomic_DNA"/>
</dbReference>
<dbReference type="AlphaFoldDB" id="A0A080YWE9"/>
<feature type="region of interest" description="Disordered" evidence="1">
    <location>
        <begin position="235"/>
        <end position="277"/>
    </location>
</feature>
<dbReference type="Proteomes" id="UP000028582">
    <property type="component" value="Unassembled WGS sequence"/>
</dbReference>
<proteinExistence type="predicted"/>
<gene>
    <name evidence="2" type="ORF">F444_22910</name>
</gene>
<dbReference type="OrthoDB" id="126447at2759"/>
<feature type="region of interest" description="Disordered" evidence="1">
    <location>
        <begin position="137"/>
        <end position="198"/>
    </location>
</feature>
<protein>
    <submittedName>
        <fullName evidence="2">Uncharacterized protein</fullName>
    </submittedName>
</protein>
<accession>A0A080YWE9</accession>
<name>A0A080YWE9_PHYNI</name>
<evidence type="ECO:0000256" key="1">
    <source>
        <dbReference type="SAM" id="MobiDB-lite"/>
    </source>
</evidence>